<feature type="transmembrane region" description="Helical" evidence="7">
    <location>
        <begin position="21"/>
        <end position="43"/>
    </location>
</feature>
<feature type="transmembrane region" description="Helical" evidence="7">
    <location>
        <begin position="108"/>
        <end position="132"/>
    </location>
</feature>
<evidence type="ECO:0000256" key="6">
    <source>
        <dbReference type="ARBA" id="ARBA00023136"/>
    </source>
</evidence>
<protein>
    <submittedName>
        <fullName evidence="9">Nucleoside permease</fullName>
    </submittedName>
</protein>
<feature type="transmembrane region" description="Helical" evidence="7">
    <location>
        <begin position="55"/>
        <end position="74"/>
    </location>
</feature>
<dbReference type="PANTHER" id="PTHR23522">
    <property type="entry name" value="BLL5896 PROTEIN"/>
    <property type="match status" value="1"/>
</dbReference>
<evidence type="ECO:0000256" key="4">
    <source>
        <dbReference type="ARBA" id="ARBA00022692"/>
    </source>
</evidence>
<proteinExistence type="predicted"/>
<keyword evidence="2" id="KW-0813">Transport</keyword>
<keyword evidence="4 7" id="KW-0812">Transmembrane</keyword>
<keyword evidence="6 7" id="KW-0472">Membrane</keyword>
<dbReference type="PANTHER" id="PTHR23522:SF4">
    <property type="entry name" value="NUCLEOSIDE PERMEASE NUPG-RELATED"/>
    <property type="match status" value="1"/>
</dbReference>
<dbReference type="eggNOG" id="COG2211">
    <property type="taxonomic scope" value="Bacteria"/>
</dbReference>
<evidence type="ECO:0000313" key="10">
    <source>
        <dbReference type="Proteomes" id="UP000028653"/>
    </source>
</evidence>
<dbReference type="GO" id="GO:0015212">
    <property type="term" value="F:cytidine transmembrane transporter activity"/>
    <property type="evidence" value="ECO:0007669"/>
    <property type="project" value="TreeGrafter"/>
</dbReference>
<evidence type="ECO:0000256" key="2">
    <source>
        <dbReference type="ARBA" id="ARBA00022448"/>
    </source>
</evidence>
<feature type="transmembrane region" description="Helical" evidence="7">
    <location>
        <begin position="144"/>
        <end position="165"/>
    </location>
</feature>
<sequence length="415" mass="45474">MSSQSAVGAQVVTHKWVIPRLSLMMFLEFFVWGAWYVTLGVVMGKFGLSALIGDAYSTGPIASILSPFVLGMLVDRFFASQKVLGVLHLIGAALLWWLPGMFESGQSGLLWVVFAYMLCYMPTIALSNNVAFHSLANSEKGFPIVRAFGTIGWIVAGLIVGTSGLSDSTGIFTLAAVASVVLGIYSFTLPNTPAPDRGKPLSMRDLVCADAFALLKQRHFMVFIICATLISIPLAAYYAYAAPFISAVGFENVSGVMALGQMSELLFMLLIPFFFRRLGIKMMLLIGMLAWFARYAMFALGITEETRWMIYIGIILHGVCYDFFFVIGFIYTDKVAGNKVKGQAQSLLVLFTYGLGMLIGSQISGAVFNRSVTAQGAEGLLQWQQFWWMPAIAAVVIAAIFFFSFNYKEGEQHGK</sequence>
<comment type="subcellular location">
    <subcellularLocation>
        <location evidence="1">Cell membrane</location>
        <topology evidence="1">Multi-pass membrane protein</topology>
    </subcellularLocation>
</comment>
<accession>A0A085GEF9</accession>
<dbReference type="STRING" id="1006004.GBAG_1820"/>
<evidence type="ECO:0000256" key="3">
    <source>
        <dbReference type="ARBA" id="ARBA00022475"/>
    </source>
</evidence>
<dbReference type="PROSITE" id="PS50850">
    <property type="entry name" value="MFS"/>
    <property type="match status" value="1"/>
</dbReference>
<dbReference type="GO" id="GO:0005886">
    <property type="term" value="C:plasma membrane"/>
    <property type="evidence" value="ECO:0007669"/>
    <property type="project" value="UniProtKB-SubCell"/>
</dbReference>
<feature type="transmembrane region" description="Helical" evidence="7">
    <location>
        <begin position="308"/>
        <end position="332"/>
    </location>
</feature>
<feature type="transmembrane region" description="Helical" evidence="7">
    <location>
        <begin position="344"/>
        <end position="367"/>
    </location>
</feature>
<feature type="transmembrane region" description="Helical" evidence="7">
    <location>
        <begin position="253"/>
        <end position="275"/>
    </location>
</feature>
<evidence type="ECO:0000256" key="7">
    <source>
        <dbReference type="SAM" id="Phobius"/>
    </source>
</evidence>
<dbReference type="Pfam" id="PF03825">
    <property type="entry name" value="Nuc_H_symport"/>
    <property type="match status" value="1"/>
</dbReference>
<dbReference type="InterPro" id="IPR036259">
    <property type="entry name" value="MFS_trans_sf"/>
</dbReference>
<comment type="caution">
    <text evidence="9">The sequence shown here is derived from an EMBL/GenBank/DDBJ whole genome shotgun (WGS) entry which is preliminary data.</text>
</comment>
<evidence type="ECO:0000256" key="5">
    <source>
        <dbReference type="ARBA" id="ARBA00022989"/>
    </source>
</evidence>
<dbReference type="RefSeq" id="WP_034495186.1">
    <property type="nucleotide sequence ID" value="NZ_JMPI01000025.1"/>
</dbReference>
<keyword evidence="10" id="KW-1185">Reference proteome</keyword>
<feature type="transmembrane region" description="Helical" evidence="7">
    <location>
        <begin position="387"/>
        <end position="407"/>
    </location>
</feature>
<feature type="transmembrane region" description="Helical" evidence="7">
    <location>
        <begin position="171"/>
        <end position="189"/>
    </location>
</feature>
<organism evidence="9 10">
    <name type="scientific">Buttiauxella agrestis ATCC 33320</name>
    <dbReference type="NCBI Taxonomy" id="1006004"/>
    <lineage>
        <taxon>Bacteria</taxon>
        <taxon>Pseudomonadati</taxon>
        <taxon>Pseudomonadota</taxon>
        <taxon>Gammaproteobacteria</taxon>
        <taxon>Enterobacterales</taxon>
        <taxon>Enterobacteriaceae</taxon>
        <taxon>Buttiauxella</taxon>
    </lineage>
</organism>
<dbReference type="OrthoDB" id="9783013at2"/>
<evidence type="ECO:0000313" key="9">
    <source>
        <dbReference type="EMBL" id="KFC82104.1"/>
    </source>
</evidence>
<reference evidence="9 10" key="1">
    <citation type="submission" date="2014-05" db="EMBL/GenBank/DDBJ databases">
        <title>ATOL: Assembling a taxonomically balanced genome-scale reconstruction of the evolutionary history of the Enterobacteriaceae.</title>
        <authorList>
            <person name="Plunkett G.III."/>
            <person name="Neeno-Eckwall E.C."/>
            <person name="Glasner J.D."/>
            <person name="Perna N.T."/>
        </authorList>
    </citation>
    <scope>NUCLEOTIDE SEQUENCE [LARGE SCALE GENOMIC DNA]</scope>
    <source>
        <strain evidence="9 10">ATCC 33320</strain>
    </source>
</reference>
<feature type="domain" description="Major facilitator superfamily (MFS) profile" evidence="8">
    <location>
        <begin position="171"/>
        <end position="415"/>
    </location>
</feature>
<keyword evidence="3" id="KW-1003">Cell membrane</keyword>
<dbReference type="EMBL" id="JMPI01000025">
    <property type="protein sequence ID" value="KFC82104.1"/>
    <property type="molecule type" value="Genomic_DNA"/>
</dbReference>
<evidence type="ECO:0000259" key="8">
    <source>
        <dbReference type="PROSITE" id="PS50850"/>
    </source>
</evidence>
<evidence type="ECO:0000256" key="1">
    <source>
        <dbReference type="ARBA" id="ARBA00004651"/>
    </source>
</evidence>
<dbReference type="Proteomes" id="UP000028653">
    <property type="component" value="Unassembled WGS sequence"/>
</dbReference>
<name>A0A085GEF9_9ENTR</name>
<dbReference type="InterPro" id="IPR004740">
    <property type="entry name" value="Nuc_H_symport"/>
</dbReference>
<dbReference type="Gene3D" id="1.20.1250.20">
    <property type="entry name" value="MFS general substrate transporter like domains"/>
    <property type="match status" value="2"/>
</dbReference>
<dbReference type="InterPro" id="IPR020846">
    <property type="entry name" value="MFS_dom"/>
</dbReference>
<keyword evidence="5 7" id="KW-1133">Transmembrane helix</keyword>
<gene>
    <name evidence="9" type="ORF">GBAG_1820</name>
</gene>
<dbReference type="GO" id="GO:0015213">
    <property type="term" value="F:uridine transmembrane transporter activity"/>
    <property type="evidence" value="ECO:0007669"/>
    <property type="project" value="TreeGrafter"/>
</dbReference>
<feature type="transmembrane region" description="Helical" evidence="7">
    <location>
        <begin position="282"/>
        <end position="302"/>
    </location>
</feature>
<feature type="transmembrane region" description="Helical" evidence="7">
    <location>
        <begin position="220"/>
        <end position="241"/>
    </location>
</feature>
<dbReference type="SUPFAM" id="SSF103473">
    <property type="entry name" value="MFS general substrate transporter"/>
    <property type="match status" value="1"/>
</dbReference>
<feature type="transmembrane region" description="Helical" evidence="7">
    <location>
        <begin position="83"/>
        <end position="102"/>
    </location>
</feature>
<dbReference type="AlphaFoldDB" id="A0A085GEF9"/>